<evidence type="ECO:0000313" key="2">
    <source>
        <dbReference type="EMBL" id="AYG02151.1"/>
    </source>
</evidence>
<feature type="transmembrane region" description="Helical" evidence="1">
    <location>
        <begin position="35"/>
        <end position="55"/>
    </location>
</feature>
<organism evidence="2 3">
    <name type="scientific">Gryllotalpicola protaetiae</name>
    <dbReference type="NCBI Taxonomy" id="2419771"/>
    <lineage>
        <taxon>Bacteria</taxon>
        <taxon>Bacillati</taxon>
        <taxon>Actinomycetota</taxon>
        <taxon>Actinomycetes</taxon>
        <taxon>Micrococcales</taxon>
        <taxon>Microbacteriaceae</taxon>
        <taxon>Gryllotalpicola</taxon>
    </lineage>
</organism>
<dbReference type="EMBL" id="CP032624">
    <property type="protein sequence ID" value="AYG02151.1"/>
    <property type="molecule type" value="Genomic_DNA"/>
</dbReference>
<evidence type="ECO:0000256" key="1">
    <source>
        <dbReference type="SAM" id="Phobius"/>
    </source>
</evidence>
<keyword evidence="1" id="KW-1133">Transmembrane helix</keyword>
<reference evidence="2 3" key="1">
    <citation type="submission" date="2018-09" db="EMBL/GenBank/DDBJ databases">
        <title>Genome sequencing of strain 2DFW10M-5.</title>
        <authorList>
            <person name="Heo J."/>
            <person name="Kim S.-J."/>
            <person name="Kwon S.-W."/>
        </authorList>
    </citation>
    <scope>NUCLEOTIDE SEQUENCE [LARGE SCALE GENOMIC DNA]</scope>
    <source>
        <strain evidence="2 3">2DFW10M-5</strain>
    </source>
</reference>
<accession>A0A387BUM5</accession>
<gene>
    <name evidence="2" type="ORF">D7I44_00470</name>
</gene>
<proteinExistence type="predicted"/>
<dbReference type="AlphaFoldDB" id="A0A387BUM5"/>
<evidence type="ECO:0000313" key="3">
    <source>
        <dbReference type="Proteomes" id="UP000275069"/>
    </source>
</evidence>
<dbReference type="Proteomes" id="UP000275069">
    <property type="component" value="Chromosome"/>
</dbReference>
<keyword evidence="1" id="KW-0472">Membrane</keyword>
<name>A0A387BUM5_9MICO</name>
<protein>
    <submittedName>
        <fullName evidence="2">Uncharacterized protein</fullName>
    </submittedName>
</protein>
<feature type="transmembrane region" description="Helical" evidence="1">
    <location>
        <begin position="7"/>
        <end position="29"/>
    </location>
</feature>
<keyword evidence="1" id="KW-0812">Transmembrane</keyword>
<dbReference type="KEGG" id="gry:D7I44_00470"/>
<sequence length="69" mass="7439">MRKLERVLPAMLAVVGAMWIAVAVLYRIFASGSPTPVIATAIAAAFFAASIFYRLRGRANAVQPRHGHS</sequence>
<keyword evidence="3" id="KW-1185">Reference proteome</keyword>
<dbReference type="RefSeq" id="WP_120787685.1">
    <property type="nucleotide sequence ID" value="NZ_CP032624.1"/>
</dbReference>